<dbReference type="FunFam" id="2.60.120.1440:FF:000001">
    <property type="entry name" value="Putative anti-sigma factor"/>
    <property type="match status" value="1"/>
</dbReference>
<dbReference type="PANTHER" id="PTHR30273:SF2">
    <property type="entry name" value="PROTEIN FECR"/>
    <property type="match status" value="1"/>
</dbReference>
<feature type="domain" description="FecR protein" evidence="2">
    <location>
        <begin position="194"/>
        <end position="289"/>
    </location>
</feature>
<reference evidence="4" key="2">
    <citation type="submission" date="2020-09" db="EMBL/GenBank/DDBJ databases">
        <authorList>
            <person name="Sun Q."/>
            <person name="Sedlacek I."/>
        </authorList>
    </citation>
    <scope>NUCLEOTIDE SEQUENCE</scope>
    <source>
        <strain evidence="4">CCM 8711</strain>
    </source>
</reference>
<name>A0A917N1I9_9SPHI</name>
<sequence>MHMDDQALNQLLAKYSANQLTEQEHQQFVNWLNTAPEDEVKEALAKAGRHFQNSHENDPADYNAVFNRIESELDSIEEDKNSSNYHTMWARKLRTISAAAVLLIAAGLAVYFNMNSPELRQAPKVVVKRKPIVPGTNKAVLTLANGQAIELNSAANGRLAVQNNYSIVKLKEGQLAYKPLASNEKKVMQEGFNTITTPRGGQYQITLPDGTRVWLNAASSLKYQATFAGKQRRVMLNGEAYFEVAKNKLKPFIVSFNNTEVRVLGTHFNVMSYNDEAQTHTTLLEGSVNITKGKNSQTIVPGQQAAVGENIKVAYVDTTQVVGWKNGNFTFAHEKINTVMNKIARWYDIDIDYQGNITQEDFVGTIPRSKNLGEVLHKLELTGLLHFKVKERRVIVMR</sequence>
<gene>
    <name evidence="4" type="ORF">GCM10011425_21130</name>
</gene>
<feature type="transmembrane region" description="Helical" evidence="1">
    <location>
        <begin position="96"/>
        <end position="114"/>
    </location>
</feature>
<dbReference type="Gene3D" id="3.55.50.30">
    <property type="match status" value="1"/>
</dbReference>
<dbReference type="InterPro" id="IPR012373">
    <property type="entry name" value="Ferrdict_sens_TM"/>
</dbReference>
<keyword evidence="1" id="KW-1133">Transmembrane helix</keyword>
<evidence type="ECO:0000259" key="3">
    <source>
        <dbReference type="Pfam" id="PF16344"/>
    </source>
</evidence>
<dbReference type="PANTHER" id="PTHR30273">
    <property type="entry name" value="PERIPLASMIC SIGNAL SENSOR AND SIGMA FACTOR ACTIVATOR FECR-RELATED"/>
    <property type="match status" value="1"/>
</dbReference>
<evidence type="ECO:0000256" key="1">
    <source>
        <dbReference type="SAM" id="Phobius"/>
    </source>
</evidence>
<dbReference type="Gene3D" id="2.60.120.1440">
    <property type="match status" value="1"/>
</dbReference>
<accession>A0A917N1I9</accession>
<dbReference type="Pfam" id="PF04773">
    <property type="entry name" value="FecR"/>
    <property type="match status" value="1"/>
</dbReference>
<reference evidence="4" key="1">
    <citation type="journal article" date="2014" name="Int. J. Syst. Evol. Microbiol.">
        <title>Complete genome sequence of Corynebacterium casei LMG S-19264T (=DSM 44701T), isolated from a smear-ripened cheese.</title>
        <authorList>
            <consortium name="US DOE Joint Genome Institute (JGI-PGF)"/>
            <person name="Walter F."/>
            <person name="Albersmeier A."/>
            <person name="Kalinowski J."/>
            <person name="Ruckert C."/>
        </authorList>
    </citation>
    <scope>NUCLEOTIDE SEQUENCE</scope>
    <source>
        <strain evidence="4">CCM 8711</strain>
    </source>
</reference>
<dbReference type="InterPro" id="IPR032508">
    <property type="entry name" value="FecR_C"/>
</dbReference>
<protein>
    <submittedName>
        <fullName evidence="4">Iron dicitrate transporter FecR</fullName>
    </submittedName>
</protein>
<dbReference type="GO" id="GO:0016989">
    <property type="term" value="F:sigma factor antagonist activity"/>
    <property type="evidence" value="ECO:0007669"/>
    <property type="project" value="TreeGrafter"/>
</dbReference>
<dbReference type="InterPro" id="IPR006860">
    <property type="entry name" value="FecR"/>
</dbReference>
<dbReference type="AlphaFoldDB" id="A0A917N1I9"/>
<feature type="domain" description="Protein FecR C-terminal" evidence="3">
    <location>
        <begin position="329"/>
        <end position="396"/>
    </location>
</feature>
<dbReference type="Proteomes" id="UP000662074">
    <property type="component" value="Unassembled WGS sequence"/>
</dbReference>
<evidence type="ECO:0000259" key="2">
    <source>
        <dbReference type="Pfam" id="PF04773"/>
    </source>
</evidence>
<dbReference type="EMBL" id="BMDO01000005">
    <property type="protein sequence ID" value="GGI50901.1"/>
    <property type="molecule type" value="Genomic_DNA"/>
</dbReference>
<comment type="caution">
    <text evidence="4">The sequence shown here is derived from an EMBL/GenBank/DDBJ whole genome shotgun (WGS) entry which is preliminary data.</text>
</comment>
<organism evidence="4 5">
    <name type="scientific">Mucilaginibacter galii</name>
    <dbReference type="NCBI Taxonomy" id="2005073"/>
    <lineage>
        <taxon>Bacteria</taxon>
        <taxon>Pseudomonadati</taxon>
        <taxon>Bacteroidota</taxon>
        <taxon>Sphingobacteriia</taxon>
        <taxon>Sphingobacteriales</taxon>
        <taxon>Sphingobacteriaceae</taxon>
        <taxon>Mucilaginibacter</taxon>
    </lineage>
</organism>
<keyword evidence="1" id="KW-0812">Transmembrane</keyword>
<keyword evidence="1" id="KW-0472">Membrane</keyword>
<proteinExistence type="predicted"/>
<dbReference type="Pfam" id="PF16344">
    <property type="entry name" value="FecR_C"/>
    <property type="match status" value="1"/>
</dbReference>
<evidence type="ECO:0000313" key="5">
    <source>
        <dbReference type="Proteomes" id="UP000662074"/>
    </source>
</evidence>
<evidence type="ECO:0000313" key="4">
    <source>
        <dbReference type="EMBL" id="GGI50901.1"/>
    </source>
</evidence>
<keyword evidence="5" id="KW-1185">Reference proteome</keyword>